<proteinExistence type="predicted"/>
<evidence type="ECO:0000313" key="1">
    <source>
        <dbReference type="EMBL" id="GMA96893.1"/>
    </source>
</evidence>
<protein>
    <submittedName>
        <fullName evidence="1">Uncharacterized protein</fullName>
    </submittedName>
</protein>
<keyword evidence="2" id="KW-1185">Reference proteome</keyword>
<comment type="caution">
    <text evidence="1">The sequence shown here is derived from an EMBL/GenBank/DDBJ whole genome shotgun (WGS) entry which is preliminary data.</text>
</comment>
<gene>
    <name evidence="1" type="ORF">GCM10025881_37170</name>
</gene>
<name>A0ABQ6K9G0_9MICO</name>
<dbReference type="Proteomes" id="UP001157034">
    <property type="component" value="Unassembled WGS sequence"/>
</dbReference>
<evidence type="ECO:0000313" key="2">
    <source>
        <dbReference type="Proteomes" id="UP001157034"/>
    </source>
</evidence>
<sequence>MTDFSKLLALDPDEVVTHSFVRDIRLPSGKTLALITLDNGKDYTRPNTLGPNTLHELSGVLDRLAARGRRRRSTASP</sequence>
<accession>A0ABQ6K9G0</accession>
<dbReference type="EMBL" id="BSVB01000001">
    <property type="protein sequence ID" value="GMA96893.1"/>
    <property type="molecule type" value="Genomic_DNA"/>
</dbReference>
<organism evidence="1 2">
    <name type="scientific">Pseudolysinimonas kribbensis</name>
    <dbReference type="NCBI Taxonomy" id="433641"/>
    <lineage>
        <taxon>Bacteria</taxon>
        <taxon>Bacillati</taxon>
        <taxon>Actinomycetota</taxon>
        <taxon>Actinomycetes</taxon>
        <taxon>Micrococcales</taxon>
        <taxon>Microbacteriaceae</taxon>
        <taxon>Pseudolysinimonas</taxon>
    </lineage>
</organism>
<reference evidence="2" key="1">
    <citation type="journal article" date="2019" name="Int. J. Syst. Evol. Microbiol.">
        <title>The Global Catalogue of Microorganisms (GCM) 10K type strain sequencing project: providing services to taxonomists for standard genome sequencing and annotation.</title>
        <authorList>
            <consortium name="The Broad Institute Genomics Platform"/>
            <consortium name="The Broad Institute Genome Sequencing Center for Infectious Disease"/>
            <person name="Wu L."/>
            <person name="Ma J."/>
        </authorList>
    </citation>
    <scope>NUCLEOTIDE SEQUENCE [LARGE SCALE GENOMIC DNA]</scope>
    <source>
        <strain evidence="2">NBRC 108894</strain>
    </source>
</reference>